<organism evidence="10 11">
    <name type="scientific">Ramlibacter albus</name>
    <dbReference type="NCBI Taxonomy" id="2079448"/>
    <lineage>
        <taxon>Bacteria</taxon>
        <taxon>Pseudomonadati</taxon>
        <taxon>Pseudomonadota</taxon>
        <taxon>Betaproteobacteria</taxon>
        <taxon>Burkholderiales</taxon>
        <taxon>Comamonadaceae</taxon>
        <taxon>Ramlibacter</taxon>
    </lineage>
</organism>
<dbReference type="GO" id="GO:0005886">
    <property type="term" value="C:plasma membrane"/>
    <property type="evidence" value="ECO:0007669"/>
    <property type="project" value="UniProtKB-SubCell"/>
</dbReference>
<dbReference type="RefSeq" id="WP_187083492.1">
    <property type="nucleotide sequence ID" value="NZ_JACORU010000008.1"/>
</dbReference>
<dbReference type="InterPro" id="IPR005467">
    <property type="entry name" value="His_kinase_dom"/>
</dbReference>
<dbReference type="SUPFAM" id="SSF55874">
    <property type="entry name" value="ATPase domain of HSP90 chaperone/DNA topoisomerase II/histidine kinase"/>
    <property type="match status" value="1"/>
</dbReference>
<dbReference type="Gene3D" id="3.30.565.10">
    <property type="entry name" value="Histidine kinase-like ATPase, C-terminal domain"/>
    <property type="match status" value="1"/>
</dbReference>
<keyword evidence="4 7" id="KW-0597">Phosphoprotein</keyword>
<dbReference type="SUPFAM" id="SSF52172">
    <property type="entry name" value="CheY-like"/>
    <property type="match status" value="2"/>
</dbReference>
<dbReference type="CDD" id="cd00082">
    <property type="entry name" value="HisKA"/>
    <property type="match status" value="1"/>
</dbReference>
<dbReference type="PROSITE" id="PS50110">
    <property type="entry name" value="RESPONSE_REGULATORY"/>
    <property type="match status" value="2"/>
</dbReference>
<evidence type="ECO:0000256" key="1">
    <source>
        <dbReference type="ARBA" id="ARBA00000085"/>
    </source>
</evidence>
<dbReference type="PANTHER" id="PTHR43547:SF2">
    <property type="entry name" value="HYBRID SIGNAL TRANSDUCTION HISTIDINE KINASE C"/>
    <property type="match status" value="1"/>
</dbReference>
<gene>
    <name evidence="10" type="ORF">H8R02_21280</name>
</gene>
<dbReference type="InterPro" id="IPR001789">
    <property type="entry name" value="Sig_transdc_resp-reg_receiver"/>
</dbReference>
<comment type="subcellular location">
    <subcellularLocation>
        <location evidence="2">Cell inner membrane</location>
        <topology evidence="2">Multi-pass membrane protein</topology>
    </subcellularLocation>
</comment>
<evidence type="ECO:0000256" key="5">
    <source>
        <dbReference type="ARBA" id="ARBA00022679"/>
    </source>
</evidence>
<dbReference type="GO" id="GO:0000155">
    <property type="term" value="F:phosphorelay sensor kinase activity"/>
    <property type="evidence" value="ECO:0007669"/>
    <property type="project" value="InterPro"/>
</dbReference>
<dbReference type="InterPro" id="IPR036097">
    <property type="entry name" value="HisK_dim/P_sf"/>
</dbReference>
<dbReference type="Pfam" id="PF00072">
    <property type="entry name" value="Response_reg"/>
    <property type="match status" value="2"/>
</dbReference>
<dbReference type="CDD" id="cd16922">
    <property type="entry name" value="HATPase_EvgS-ArcB-TorS-like"/>
    <property type="match status" value="1"/>
</dbReference>
<dbReference type="FunFam" id="3.30.565.10:FF:000006">
    <property type="entry name" value="Sensor histidine kinase WalK"/>
    <property type="match status" value="1"/>
</dbReference>
<dbReference type="EC" id="2.7.13.3" evidence="3"/>
<dbReference type="SMART" id="SM00448">
    <property type="entry name" value="REC"/>
    <property type="match status" value="2"/>
</dbReference>
<dbReference type="Proteomes" id="UP000596827">
    <property type="component" value="Unassembled WGS sequence"/>
</dbReference>
<sequence>MSENASAEPPVNILIVDDEPRNLAVLETVLDDPGYRLVRATSGEEALLALMADEFAVLVLDVRMPGMSGFELASMVKERRKTARIPIIFLTAYYNEDQHILEGYGTGAVDYLHKPVNPAVLKSKVAVFAELHRKGRMLEEANRMLLGEIGERRNAEARLSDLNQTLDRRVTERTAELQASEMRLLEANRRKDEFLATLAHELRNPLAPVRNAIEVLKIKGADPKSVTWATTVVDRQVVALSRLIDDLMDLSRVSQGRIELKREIVSLNDVLSDAIESVRPLAAAARHELVTLLPDRTVAVDADRTRLAQAFVNLLNNAVKYTDPGGRIEVAVLLEKGGVVVSVRDTGIGIPPDHLERVFEMFSQVESALSRSRGGLGIGLALTERLVRMHGGSIKAQSEGLGRGSRFLVQLPLSQEVPHSEEAEQVLSRNGPALRVLVADDNRDAAETFGALLGMLGHEVRLVYDGEQAVNACPQFDPDVVVLDIGMPKLNGYEACKRIRQQPGGPVRTLIALTGWGQEGDVARSRESGFDKHLVKPVDVPGLVAILDGVMRRPGGAQDARRG</sequence>
<accession>A0A923MDF5</accession>
<dbReference type="SMART" id="SM00387">
    <property type="entry name" value="HATPase_c"/>
    <property type="match status" value="1"/>
</dbReference>
<dbReference type="Pfam" id="PF02518">
    <property type="entry name" value="HATPase_c"/>
    <property type="match status" value="1"/>
</dbReference>
<dbReference type="CDD" id="cd17580">
    <property type="entry name" value="REC_2_DhkD-like"/>
    <property type="match status" value="1"/>
</dbReference>
<dbReference type="Gene3D" id="1.10.287.130">
    <property type="match status" value="1"/>
</dbReference>
<evidence type="ECO:0000259" key="9">
    <source>
        <dbReference type="PROSITE" id="PS50110"/>
    </source>
</evidence>
<dbReference type="AlphaFoldDB" id="A0A923MDF5"/>
<dbReference type="InterPro" id="IPR036890">
    <property type="entry name" value="HATPase_C_sf"/>
</dbReference>
<dbReference type="Gene3D" id="3.40.50.2300">
    <property type="match status" value="2"/>
</dbReference>
<dbReference type="SMART" id="SM00388">
    <property type="entry name" value="HisKA"/>
    <property type="match status" value="1"/>
</dbReference>
<name>A0A923MDF5_9BURK</name>
<dbReference type="SUPFAM" id="SSF47384">
    <property type="entry name" value="Homodimeric domain of signal transducing histidine kinase"/>
    <property type="match status" value="1"/>
</dbReference>
<evidence type="ECO:0000313" key="11">
    <source>
        <dbReference type="Proteomes" id="UP000596827"/>
    </source>
</evidence>
<dbReference type="InterPro" id="IPR004358">
    <property type="entry name" value="Sig_transdc_His_kin-like_C"/>
</dbReference>
<evidence type="ECO:0000256" key="4">
    <source>
        <dbReference type="ARBA" id="ARBA00022553"/>
    </source>
</evidence>
<dbReference type="InterPro" id="IPR011006">
    <property type="entry name" value="CheY-like_superfamily"/>
</dbReference>
<feature type="domain" description="Response regulatory" evidence="9">
    <location>
        <begin position="435"/>
        <end position="551"/>
    </location>
</feature>
<reference evidence="10" key="1">
    <citation type="submission" date="2020-08" db="EMBL/GenBank/DDBJ databases">
        <title>Ramlibacter sp. GTP1 16S ribosomal RNA gene genome sequencing and assembly.</title>
        <authorList>
            <person name="Kang M."/>
        </authorList>
    </citation>
    <scope>NUCLEOTIDE SEQUENCE</scope>
    <source>
        <strain evidence="10">GTP1</strain>
    </source>
</reference>
<dbReference type="PANTHER" id="PTHR43547">
    <property type="entry name" value="TWO-COMPONENT HISTIDINE KINASE"/>
    <property type="match status" value="1"/>
</dbReference>
<comment type="catalytic activity">
    <reaction evidence="1">
        <text>ATP + protein L-histidine = ADP + protein N-phospho-L-histidine.</text>
        <dbReference type="EC" id="2.7.13.3"/>
    </reaction>
</comment>
<feature type="modified residue" description="4-aspartylphosphate" evidence="7">
    <location>
        <position position="484"/>
    </location>
</feature>
<keyword evidence="6" id="KW-0418">Kinase</keyword>
<comment type="caution">
    <text evidence="10">The sequence shown here is derived from an EMBL/GenBank/DDBJ whole genome shotgun (WGS) entry which is preliminary data.</text>
</comment>
<proteinExistence type="predicted"/>
<feature type="domain" description="Response regulatory" evidence="9">
    <location>
        <begin position="12"/>
        <end position="129"/>
    </location>
</feature>
<evidence type="ECO:0000256" key="7">
    <source>
        <dbReference type="PROSITE-ProRule" id="PRU00169"/>
    </source>
</evidence>
<protein>
    <recommendedName>
        <fullName evidence="3">histidine kinase</fullName>
        <ecNumber evidence="3">2.7.13.3</ecNumber>
    </recommendedName>
</protein>
<evidence type="ECO:0000256" key="3">
    <source>
        <dbReference type="ARBA" id="ARBA00012438"/>
    </source>
</evidence>
<feature type="modified residue" description="4-aspartylphosphate" evidence="7">
    <location>
        <position position="61"/>
    </location>
</feature>
<evidence type="ECO:0000313" key="10">
    <source>
        <dbReference type="EMBL" id="MBC5767012.1"/>
    </source>
</evidence>
<feature type="domain" description="Histidine kinase" evidence="8">
    <location>
        <begin position="197"/>
        <end position="415"/>
    </location>
</feature>
<keyword evidence="5" id="KW-0808">Transferase</keyword>
<dbReference type="EMBL" id="JACORU010000008">
    <property type="protein sequence ID" value="MBC5767012.1"/>
    <property type="molecule type" value="Genomic_DNA"/>
</dbReference>
<dbReference type="InterPro" id="IPR003661">
    <property type="entry name" value="HisK_dim/P_dom"/>
</dbReference>
<evidence type="ECO:0000256" key="2">
    <source>
        <dbReference type="ARBA" id="ARBA00004429"/>
    </source>
</evidence>
<dbReference type="PROSITE" id="PS50109">
    <property type="entry name" value="HIS_KIN"/>
    <property type="match status" value="1"/>
</dbReference>
<dbReference type="PRINTS" id="PR00344">
    <property type="entry name" value="BCTRLSENSOR"/>
</dbReference>
<dbReference type="Pfam" id="PF00512">
    <property type="entry name" value="HisKA"/>
    <property type="match status" value="1"/>
</dbReference>
<evidence type="ECO:0000259" key="8">
    <source>
        <dbReference type="PROSITE" id="PS50109"/>
    </source>
</evidence>
<dbReference type="InterPro" id="IPR003594">
    <property type="entry name" value="HATPase_dom"/>
</dbReference>
<evidence type="ECO:0000256" key="6">
    <source>
        <dbReference type="ARBA" id="ARBA00022777"/>
    </source>
</evidence>
<keyword evidence="11" id="KW-1185">Reference proteome</keyword>